<keyword evidence="1" id="KW-1133">Transmembrane helix</keyword>
<evidence type="ECO:0000256" key="1">
    <source>
        <dbReference type="SAM" id="Phobius"/>
    </source>
</evidence>
<dbReference type="InterPro" id="IPR038770">
    <property type="entry name" value="Na+/solute_symporter_sf"/>
</dbReference>
<sequence>MVWLLTAMGRHATQFLFVGVFIGLALPGLADLFRPLLAPSVVMLLFAALLRVDWTAMSGYIRRPGIAAALIVWLLLFCPIVTWFLLKAIPAPQSLNAAIILMAAAPPILGSASIAMILKLDGALVVVGALLATLLTPLTVPPLALQLLGIQLDIGLGDFMLRLGLVVIIAFVGALIVRRFVTPADLASRAQLLDGIVVTIMLIFAIAIMAGVTDAIFERPKTVALWTVAAFIANPVLQLLGIAAFSWLGLRKALSIGLLSGNCNMGLMLAALPAERDADVLLYFAIAQLPMYMLPIVMVPLYKRLLKHELAAGGNPG</sequence>
<dbReference type="Proteomes" id="UP000315252">
    <property type="component" value="Unassembled WGS sequence"/>
</dbReference>
<feature type="transmembrane region" description="Helical" evidence="1">
    <location>
        <begin position="280"/>
        <end position="302"/>
    </location>
</feature>
<dbReference type="OrthoDB" id="7262824at2"/>
<keyword evidence="1" id="KW-0812">Transmembrane</keyword>
<organism evidence="2 3">
    <name type="scientific">Denitrobaculum tricleocarpae</name>
    <dbReference type="NCBI Taxonomy" id="2591009"/>
    <lineage>
        <taxon>Bacteria</taxon>
        <taxon>Pseudomonadati</taxon>
        <taxon>Pseudomonadota</taxon>
        <taxon>Alphaproteobacteria</taxon>
        <taxon>Rhodospirillales</taxon>
        <taxon>Rhodospirillaceae</taxon>
        <taxon>Denitrobaculum</taxon>
    </lineage>
</organism>
<gene>
    <name evidence="2" type="ORF">FKG95_27200</name>
</gene>
<feature type="transmembrane region" description="Helical" evidence="1">
    <location>
        <begin position="223"/>
        <end position="247"/>
    </location>
</feature>
<dbReference type="AlphaFoldDB" id="A0A545T0U2"/>
<evidence type="ECO:0000313" key="3">
    <source>
        <dbReference type="Proteomes" id="UP000315252"/>
    </source>
</evidence>
<name>A0A545T0U2_9PROT</name>
<comment type="caution">
    <text evidence="2">The sequence shown here is derived from an EMBL/GenBank/DDBJ whole genome shotgun (WGS) entry which is preliminary data.</text>
</comment>
<dbReference type="RefSeq" id="WP_142899618.1">
    <property type="nucleotide sequence ID" value="NZ_ML660066.1"/>
</dbReference>
<protein>
    <recommendedName>
        <fullName evidence="4">Bile acid:sodium symporter</fullName>
    </recommendedName>
</protein>
<feature type="transmembrane region" description="Helical" evidence="1">
    <location>
        <begin position="193"/>
        <end position="217"/>
    </location>
</feature>
<dbReference type="EMBL" id="VHSH01000015">
    <property type="protein sequence ID" value="TQV70811.1"/>
    <property type="molecule type" value="Genomic_DNA"/>
</dbReference>
<accession>A0A545T0U2</accession>
<feature type="transmembrane region" description="Helical" evidence="1">
    <location>
        <begin position="159"/>
        <end position="181"/>
    </location>
</feature>
<dbReference type="Gene3D" id="1.20.1530.20">
    <property type="match status" value="1"/>
</dbReference>
<keyword evidence="3" id="KW-1185">Reference proteome</keyword>
<feature type="transmembrane region" description="Helical" evidence="1">
    <location>
        <begin position="66"/>
        <end position="86"/>
    </location>
</feature>
<reference evidence="2 3" key="1">
    <citation type="submission" date="2019-06" db="EMBL/GenBank/DDBJ databases">
        <title>Whole genome sequence for Rhodospirillaceae sp. R148.</title>
        <authorList>
            <person name="Wang G."/>
        </authorList>
    </citation>
    <scope>NUCLEOTIDE SEQUENCE [LARGE SCALE GENOMIC DNA]</scope>
    <source>
        <strain evidence="2 3">R148</strain>
    </source>
</reference>
<feature type="transmembrane region" description="Helical" evidence="1">
    <location>
        <begin position="36"/>
        <end position="54"/>
    </location>
</feature>
<evidence type="ECO:0000313" key="2">
    <source>
        <dbReference type="EMBL" id="TQV70811.1"/>
    </source>
</evidence>
<proteinExistence type="predicted"/>
<feature type="transmembrane region" description="Helical" evidence="1">
    <location>
        <begin position="125"/>
        <end position="147"/>
    </location>
</feature>
<feature type="transmembrane region" description="Helical" evidence="1">
    <location>
        <begin position="98"/>
        <end position="118"/>
    </location>
</feature>
<evidence type="ECO:0008006" key="4">
    <source>
        <dbReference type="Google" id="ProtNLM"/>
    </source>
</evidence>
<keyword evidence="1" id="KW-0472">Membrane</keyword>
<feature type="transmembrane region" description="Helical" evidence="1">
    <location>
        <begin position="12"/>
        <end position="30"/>
    </location>
</feature>